<keyword evidence="5 6" id="KW-0472">Membrane</keyword>
<comment type="subcellular location">
    <subcellularLocation>
        <location evidence="6">Cell membrane</location>
        <topology evidence="6">Multi-pass membrane protein</topology>
    </subcellularLocation>
    <subcellularLocation>
        <location evidence="1">Membrane</location>
    </subcellularLocation>
</comment>
<keyword evidence="6" id="KW-1003">Cell membrane</keyword>
<dbReference type="InterPro" id="IPR002994">
    <property type="entry name" value="Surf1/Shy1"/>
</dbReference>
<dbReference type="PROSITE" id="PS50895">
    <property type="entry name" value="SURF1"/>
    <property type="match status" value="1"/>
</dbReference>
<sequence length="256" mass="28106">MSQRPSRPLPTGWLVLWTVLLAVALGGFMALGTWQVHRMHWKHALIARVDGFQHAPPTPAPGADAWSGLRGEFDEYRRVALQGVLLNHEILVQANTRLGAGFWVMTPLRRDDGSIVFINLGFVDAAHRDPGRRGETPPAGPIRIEGLLRLSQPGGGFLRSNAPAEGRWYSRDVAAMAQFLGLQPVAPYFVDQSANGAADAHAPAPRRWPVPGLTVVHFRDAHLSYALTWYALAAMTAAAMVYGARQEWRRRAKGAI</sequence>
<keyword evidence="3 6" id="KW-0812">Transmembrane</keyword>
<feature type="transmembrane region" description="Helical" evidence="6">
    <location>
        <begin position="223"/>
        <end position="244"/>
    </location>
</feature>
<comment type="caution">
    <text evidence="6">Lacks conserved residue(s) required for the propagation of feature annotation.</text>
</comment>
<dbReference type="RefSeq" id="WP_368642984.1">
    <property type="nucleotide sequence ID" value="NZ_CP158252.1"/>
</dbReference>
<accession>A0AB39CG58</accession>
<evidence type="ECO:0000256" key="2">
    <source>
        <dbReference type="ARBA" id="ARBA00007165"/>
    </source>
</evidence>
<dbReference type="PANTHER" id="PTHR23427:SF2">
    <property type="entry name" value="SURFEIT LOCUS PROTEIN 1"/>
    <property type="match status" value="1"/>
</dbReference>
<evidence type="ECO:0000256" key="4">
    <source>
        <dbReference type="ARBA" id="ARBA00022989"/>
    </source>
</evidence>
<gene>
    <name evidence="7" type="ORF">ABRY99_08345</name>
</gene>
<dbReference type="EMBL" id="CP158252">
    <property type="protein sequence ID" value="XDJ40966.1"/>
    <property type="molecule type" value="Genomic_DNA"/>
</dbReference>
<name>A0AB39CG58_9BURK</name>
<dbReference type="CDD" id="cd06662">
    <property type="entry name" value="SURF1"/>
    <property type="match status" value="1"/>
</dbReference>
<comment type="similarity">
    <text evidence="2 6">Belongs to the SURF1 family.</text>
</comment>
<evidence type="ECO:0000256" key="1">
    <source>
        <dbReference type="ARBA" id="ARBA00004370"/>
    </source>
</evidence>
<dbReference type="PANTHER" id="PTHR23427">
    <property type="entry name" value="SURFEIT LOCUS PROTEIN"/>
    <property type="match status" value="1"/>
</dbReference>
<evidence type="ECO:0000256" key="3">
    <source>
        <dbReference type="ARBA" id="ARBA00022692"/>
    </source>
</evidence>
<protein>
    <recommendedName>
        <fullName evidence="6">SURF1-like protein</fullName>
    </recommendedName>
</protein>
<keyword evidence="4 6" id="KW-1133">Transmembrane helix</keyword>
<reference evidence="7" key="1">
    <citation type="submission" date="2024-05" db="EMBL/GenBank/DDBJ databases">
        <authorList>
            <person name="Luo Y.-C."/>
            <person name="Nicholds J."/>
            <person name="Mortimer T."/>
            <person name="Maboni G."/>
        </authorList>
    </citation>
    <scope>NUCLEOTIDE SEQUENCE</scope>
    <source>
        <strain evidence="7">153920</strain>
    </source>
</reference>
<dbReference type="GO" id="GO:0005886">
    <property type="term" value="C:plasma membrane"/>
    <property type="evidence" value="ECO:0007669"/>
    <property type="project" value="UniProtKB-SubCell"/>
</dbReference>
<dbReference type="Pfam" id="PF02104">
    <property type="entry name" value="SURF1"/>
    <property type="match status" value="1"/>
</dbReference>
<dbReference type="AlphaFoldDB" id="A0AB39CG58"/>
<evidence type="ECO:0000256" key="6">
    <source>
        <dbReference type="RuleBase" id="RU363076"/>
    </source>
</evidence>
<proteinExistence type="inferred from homology"/>
<evidence type="ECO:0000256" key="5">
    <source>
        <dbReference type="ARBA" id="ARBA00023136"/>
    </source>
</evidence>
<organism evidence="7">
    <name type="scientific">Castellaniella ginsengisoli</name>
    <dbReference type="NCBI Taxonomy" id="546114"/>
    <lineage>
        <taxon>Bacteria</taxon>
        <taxon>Pseudomonadati</taxon>
        <taxon>Pseudomonadota</taxon>
        <taxon>Betaproteobacteria</taxon>
        <taxon>Burkholderiales</taxon>
        <taxon>Alcaligenaceae</taxon>
        <taxon>Castellaniella</taxon>
    </lineage>
</organism>
<dbReference type="InterPro" id="IPR045214">
    <property type="entry name" value="Surf1/Surf4"/>
</dbReference>
<evidence type="ECO:0000313" key="7">
    <source>
        <dbReference type="EMBL" id="XDJ40966.1"/>
    </source>
</evidence>